<keyword evidence="3" id="KW-0964">Secreted</keyword>
<evidence type="ECO:0000313" key="6">
    <source>
        <dbReference type="EMBL" id="GEO13123.1"/>
    </source>
</evidence>
<dbReference type="SUPFAM" id="SSF51120">
    <property type="entry name" value="beta-Roll"/>
    <property type="match status" value="2"/>
</dbReference>
<accession>A0A512BMD9</accession>
<dbReference type="GO" id="GO:0008237">
    <property type="term" value="F:metallopeptidase activity"/>
    <property type="evidence" value="ECO:0007669"/>
    <property type="project" value="InterPro"/>
</dbReference>
<gene>
    <name evidence="6" type="ORF">MAE02_08190</name>
</gene>
<evidence type="ECO:0000256" key="4">
    <source>
        <dbReference type="ARBA" id="ARBA00022737"/>
    </source>
</evidence>
<feature type="domain" description="Peptidase M10 serralysin C-terminal" evidence="5">
    <location>
        <begin position="234"/>
        <end position="465"/>
    </location>
</feature>
<comment type="caution">
    <text evidence="6">The sequence shown here is derived from an EMBL/GenBank/DDBJ whole genome shotgun (WGS) entry which is preliminary data.</text>
</comment>
<evidence type="ECO:0000256" key="3">
    <source>
        <dbReference type="ARBA" id="ARBA00022525"/>
    </source>
</evidence>
<name>A0A512BMD9_9HYPH</name>
<comment type="subcellular location">
    <subcellularLocation>
        <location evidence="2">Secreted</location>
    </subcellularLocation>
</comment>
<dbReference type="OrthoDB" id="733404at2"/>
<reference evidence="6 7" key="1">
    <citation type="submission" date="2019-07" db="EMBL/GenBank/DDBJ databases">
        <title>Whole genome shotgun sequence of Microvirga aerophila NBRC 106136.</title>
        <authorList>
            <person name="Hosoyama A."/>
            <person name="Uohara A."/>
            <person name="Ohji S."/>
            <person name="Ichikawa N."/>
        </authorList>
    </citation>
    <scope>NUCLEOTIDE SEQUENCE [LARGE SCALE GENOMIC DNA]</scope>
    <source>
        <strain evidence="6 7">NBRC 106136</strain>
    </source>
</reference>
<dbReference type="Gene3D" id="2.150.10.10">
    <property type="entry name" value="Serralysin-like metalloprotease, C-terminal"/>
    <property type="match status" value="1"/>
</dbReference>
<dbReference type="Pfam" id="PF08548">
    <property type="entry name" value="Peptidase_M10_C"/>
    <property type="match status" value="1"/>
</dbReference>
<dbReference type="InterPro" id="IPR013858">
    <property type="entry name" value="Peptidase_M10B_C"/>
</dbReference>
<dbReference type="Pfam" id="PF00353">
    <property type="entry name" value="HemolysinCabind"/>
    <property type="match status" value="2"/>
</dbReference>
<evidence type="ECO:0000313" key="7">
    <source>
        <dbReference type="Proteomes" id="UP000321085"/>
    </source>
</evidence>
<dbReference type="GO" id="GO:0005615">
    <property type="term" value="C:extracellular space"/>
    <property type="evidence" value="ECO:0007669"/>
    <property type="project" value="InterPro"/>
</dbReference>
<dbReference type="SUPFAM" id="SSF55486">
    <property type="entry name" value="Metalloproteases ('zincins'), catalytic domain"/>
    <property type="match status" value="1"/>
</dbReference>
<dbReference type="Proteomes" id="UP000321085">
    <property type="component" value="Unassembled WGS sequence"/>
</dbReference>
<dbReference type="InterPro" id="IPR011049">
    <property type="entry name" value="Serralysin-like_metalloprot_C"/>
</dbReference>
<dbReference type="PROSITE" id="PS00330">
    <property type="entry name" value="HEMOLYSIN_CALCIUM"/>
    <property type="match status" value="1"/>
</dbReference>
<proteinExistence type="predicted"/>
<dbReference type="Gene3D" id="3.40.390.10">
    <property type="entry name" value="Collagenase (Catalytic Domain)"/>
    <property type="match status" value="1"/>
</dbReference>
<keyword evidence="7" id="KW-1185">Reference proteome</keyword>
<dbReference type="InterPro" id="IPR018511">
    <property type="entry name" value="Hemolysin-typ_Ca-bd_CS"/>
</dbReference>
<dbReference type="PRINTS" id="PR00313">
    <property type="entry name" value="CABNDNGRPT"/>
</dbReference>
<protein>
    <recommendedName>
        <fullName evidence="5">Peptidase M10 serralysin C-terminal domain-containing protein</fullName>
    </recommendedName>
</protein>
<dbReference type="InterPro" id="IPR001343">
    <property type="entry name" value="Hemolysn_Ca-bd"/>
</dbReference>
<organism evidence="6 7">
    <name type="scientific">Microvirga aerophila</name>
    <dbReference type="NCBI Taxonomy" id="670291"/>
    <lineage>
        <taxon>Bacteria</taxon>
        <taxon>Pseudomonadati</taxon>
        <taxon>Pseudomonadota</taxon>
        <taxon>Alphaproteobacteria</taxon>
        <taxon>Hyphomicrobiales</taxon>
        <taxon>Methylobacteriaceae</taxon>
        <taxon>Microvirga</taxon>
    </lineage>
</organism>
<evidence type="ECO:0000256" key="1">
    <source>
        <dbReference type="ARBA" id="ARBA00001913"/>
    </source>
</evidence>
<sequence>MAGFRDVPGSGYGNPYIDSLIWGGKVWDVSREPIYVALADDFDYDEALQVHGPLTNGWMSDEFFIGTWLDEFVGVVVDALDLCSSVSNIKFQQAQTISQANIVWWMYPLDHGVSGWHETPATNNSSHQRWGLFHSLFPEVLSEREFGGEFRATVIHEIGHGLGLAHPHDGGGREDGTTFPGVNGKNELGQNNLNQSVYTNMSYNGGLNTVASGGLKYGNQGGLGAFDIAAIQVLYGTNMTTATGNNVYTLPTKNDRGTGWASIWDAGGNDTISGVGSTAPVTIDLRAATLQPGDPNAGGYISQQNAIAVGFTIARGVVIENAVGSAHGDMLIGNAAANVLDSGAGNDTYFVESPNDEVRDASGVDTVYATFNFSNLAIENVFVNGVQVKAGGLAVENGLRLLKGGRSKDVLMGSEANDRIAGGLGKDVLTGGVGQDIFVFDTTPSKANTDTITDYVVADDTIYIDNNYLKKVGKKGSATKPEVLSKKFFTVGSKAKDKDDYLVYDKKIGLLSYDEDGSGAKAAIPLVKLSKSPKGFSASEFLVI</sequence>
<dbReference type="AlphaFoldDB" id="A0A512BMD9"/>
<dbReference type="InterPro" id="IPR024079">
    <property type="entry name" value="MetalloPept_cat_dom_sf"/>
</dbReference>
<comment type="cofactor">
    <cofactor evidence="1">
        <name>Ca(2+)</name>
        <dbReference type="ChEBI" id="CHEBI:29108"/>
    </cofactor>
</comment>
<keyword evidence="4" id="KW-0677">Repeat</keyword>
<dbReference type="GO" id="GO:0005509">
    <property type="term" value="F:calcium ion binding"/>
    <property type="evidence" value="ECO:0007669"/>
    <property type="project" value="InterPro"/>
</dbReference>
<evidence type="ECO:0000259" key="5">
    <source>
        <dbReference type="Pfam" id="PF08548"/>
    </source>
</evidence>
<evidence type="ECO:0000256" key="2">
    <source>
        <dbReference type="ARBA" id="ARBA00004613"/>
    </source>
</evidence>
<dbReference type="EMBL" id="BJYU01000006">
    <property type="protein sequence ID" value="GEO13123.1"/>
    <property type="molecule type" value="Genomic_DNA"/>
</dbReference>